<evidence type="ECO:0008006" key="4">
    <source>
        <dbReference type="Google" id="ProtNLM"/>
    </source>
</evidence>
<evidence type="ECO:0000313" key="3">
    <source>
        <dbReference type="Proteomes" id="UP000178367"/>
    </source>
</evidence>
<reference evidence="2 3" key="1">
    <citation type="journal article" date="2016" name="Nat. Commun.">
        <title>Thousands of microbial genomes shed light on interconnected biogeochemical processes in an aquifer system.</title>
        <authorList>
            <person name="Anantharaman K."/>
            <person name="Brown C.T."/>
            <person name="Hug L.A."/>
            <person name="Sharon I."/>
            <person name="Castelle C.J."/>
            <person name="Probst A.J."/>
            <person name="Thomas B.C."/>
            <person name="Singh A."/>
            <person name="Wilkins M.J."/>
            <person name="Karaoz U."/>
            <person name="Brodie E.L."/>
            <person name="Williams K.H."/>
            <person name="Hubbard S.S."/>
            <person name="Banfield J.F."/>
        </authorList>
    </citation>
    <scope>NUCLEOTIDE SEQUENCE [LARGE SCALE GENOMIC DNA]</scope>
</reference>
<sequence length="274" mass="31833">METLKPYLRNLTDGATSANNLFKRNLLKEYLQIAVLDFIYSHPEYSRLVFYGGSCLAQCYGLPRLSEDLDFVDTEKKIKVGALAADLEKFFRNTDLKMKATEQKFRIYLKFFLLKELGLSVGNETDQLFVKVEIFSGFDFCRKYQTEIKPLFKHNRTVLANVFDLPTLMATKIRAVLGRKWEKTDKSGRVIMRVKGRDYFDLMWYLEKGVKPNLACIESAAGMEELKADLLKNVEKLDERSVRLDLEAFIDDEEYVKRLSKNLKKILAAQIEKM</sequence>
<feature type="coiled-coil region" evidence="1">
    <location>
        <begin position="220"/>
        <end position="247"/>
    </location>
</feature>
<organism evidence="2 3">
    <name type="scientific">Candidatus Falkowbacteria bacterium RIFOXYA2_FULL_47_19</name>
    <dbReference type="NCBI Taxonomy" id="1797994"/>
    <lineage>
        <taxon>Bacteria</taxon>
        <taxon>Candidatus Falkowiibacteriota</taxon>
    </lineage>
</organism>
<dbReference type="Gene3D" id="3.10.450.620">
    <property type="entry name" value="JHP933, nucleotidyltransferase-like core domain"/>
    <property type="match status" value="1"/>
</dbReference>
<accession>A0A1F5SID9</accession>
<dbReference type="AlphaFoldDB" id="A0A1F5SID9"/>
<dbReference type="EMBL" id="MFGB01000017">
    <property type="protein sequence ID" value="OGF26051.1"/>
    <property type="molecule type" value="Genomic_DNA"/>
</dbReference>
<dbReference type="Pfam" id="PF08843">
    <property type="entry name" value="AbiEii"/>
    <property type="match status" value="1"/>
</dbReference>
<proteinExistence type="predicted"/>
<gene>
    <name evidence="2" type="ORF">A2227_02430</name>
</gene>
<name>A0A1F5SID9_9BACT</name>
<evidence type="ECO:0000313" key="2">
    <source>
        <dbReference type="EMBL" id="OGF26051.1"/>
    </source>
</evidence>
<protein>
    <recommendedName>
        <fullName evidence="4">Nucleotidyl transferase AbiEii/AbiGii toxin family protein</fullName>
    </recommendedName>
</protein>
<dbReference type="Proteomes" id="UP000178367">
    <property type="component" value="Unassembled WGS sequence"/>
</dbReference>
<dbReference type="InterPro" id="IPR014942">
    <property type="entry name" value="AbiEii"/>
</dbReference>
<dbReference type="STRING" id="1797994.A2227_02430"/>
<evidence type="ECO:0000256" key="1">
    <source>
        <dbReference type="SAM" id="Coils"/>
    </source>
</evidence>
<comment type="caution">
    <text evidence="2">The sequence shown here is derived from an EMBL/GenBank/DDBJ whole genome shotgun (WGS) entry which is preliminary data.</text>
</comment>
<keyword evidence="1" id="KW-0175">Coiled coil</keyword>